<organism evidence="1 2">
    <name type="scientific">Actinoallomurus iriomotensis</name>
    <dbReference type="NCBI Taxonomy" id="478107"/>
    <lineage>
        <taxon>Bacteria</taxon>
        <taxon>Bacillati</taxon>
        <taxon>Actinomycetota</taxon>
        <taxon>Actinomycetes</taxon>
        <taxon>Streptosporangiales</taxon>
        <taxon>Thermomonosporaceae</taxon>
        <taxon>Actinoallomurus</taxon>
    </lineage>
</organism>
<accession>A0A9W6RRP8</accession>
<dbReference type="AlphaFoldDB" id="A0A9W6RRP8"/>
<dbReference type="Proteomes" id="UP001165135">
    <property type="component" value="Unassembled WGS sequence"/>
</dbReference>
<reference evidence="1" key="1">
    <citation type="submission" date="2023-03" db="EMBL/GenBank/DDBJ databases">
        <title>Actinoallomurus iriomotensis NBRC 103681.</title>
        <authorList>
            <person name="Ichikawa N."/>
            <person name="Sato H."/>
            <person name="Tonouchi N."/>
        </authorList>
    </citation>
    <scope>NUCLEOTIDE SEQUENCE</scope>
    <source>
        <strain evidence="1">NBRC 103681</strain>
    </source>
</reference>
<sequence>MRYQQDLQVRMRDRLRRLMVANYEDAGHEVSLTVDWINNQPALRAILAEAEAVEPDLDFEHYLTFLQSSGGGFGSGFSWPSRTEEGRATLVWKCMQRIAADIANGGNSARVGVEYARLFVRKANYNDCWRGFAERALQHLFDYLDERIGEESSVLYVLERYVRRVEWFDRQDLYDKAIRDPKKTEDVYDADLRRFLFGEGINMPFSQARSASGLSDVISDLDTEDPLVCEVKVFDGKDRGKRHLGSGVNQAIQYATDYSKKVAYLVAINISGRQLDLPNESDTKVWPPYVTIAGVRIYLISVRALPTVSASKQGRPAPIRITRDDLIDPDVADGFG</sequence>
<protein>
    <submittedName>
        <fullName evidence="1">Uncharacterized protein</fullName>
    </submittedName>
</protein>
<proteinExistence type="predicted"/>
<gene>
    <name evidence="1" type="ORF">Airi01_088200</name>
</gene>
<evidence type="ECO:0000313" key="2">
    <source>
        <dbReference type="Proteomes" id="UP001165135"/>
    </source>
</evidence>
<name>A0A9W6RRP8_9ACTN</name>
<dbReference type="EMBL" id="BSTJ01000015">
    <property type="protein sequence ID" value="GLY80553.1"/>
    <property type="molecule type" value="Genomic_DNA"/>
</dbReference>
<dbReference type="RefSeq" id="WP_285633659.1">
    <property type="nucleotide sequence ID" value="NZ_BSTJ01000015.1"/>
</dbReference>
<evidence type="ECO:0000313" key="1">
    <source>
        <dbReference type="EMBL" id="GLY80553.1"/>
    </source>
</evidence>
<comment type="caution">
    <text evidence="1">The sequence shown here is derived from an EMBL/GenBank/DDBJ whole genome shotgun (WGS) entry which is preliminary data.</text>
</comment>